<name>A0A3S5Y3Q7_RHOH1</name>
<dbReference type="AlphaFoldDB" id="A0A3S5Y3Q7"/>
<accession>A0A3S5Y3Q7</accession>
<dbReference type="EMBL" id="FN563149">
    <property type="protein sequence ID" value="CBH47182.1"/>
    <property type="molecule type" value="Genomic_DNA"/>
</dbReference>
<proteinExistence type="predicted"/>
<reference evidence="2" key="1">
    <citation type="journal article" date="2010" name="PLoS Genet.">
        <title>The genome of a pathogenic rhodococcus: cooptive virulence underpinned by key gene acquisitions.</title>
        <authorList>
            <person name="Letek M."/>
            <person name="Gonzalez P."/>
            <person name="Macarthur I."/>
            <person name="Rodriguez H."/>
            <person name="Freeman T.C."/>
            <person name="Valero-Rello A."/>
            <person name="Blanco M."/>
            <person name="Buckley T."/>
            <person name="Cherevach I."/>
            <person name="Fahey R."/>
            <person name="Hapeshi A."/>
            <person name="Holdstock J."/>
            <person name="Leadon D."/>
            <person name="Navas J."/>
            <person name="Ocampo A."/>
            <person name="Quail M.A."/>
            <person name="Sanders M."/>
            <person name="Scortti M.M."/>
            <person name="Prescott J.F."/>
            <person name="Fogarty U."/>
            <person name="Meijer W.G."/>
            <person name="Parkhill J."/>
            <person name="Bentley S.D."/>
            <person name="Vazquez-Boland J.A."/>
        </authorList>
    </citation>
    <scope>NUCLEOTIDE SEQUENCE [LARGE SCALE GENOMIC DNA]</scope>
    <source>
        <strain evidence="2 3">103S</strain>
    </source>
</reference>
<keyword evidence="1" id="KW-1133">Transmembrane helix</keyword>
<sequence>METVASSAVSSSKEEVQADSLLDHPTSGLVILAGLVGGLVVFGTSVLGVMVP</sequence>
<feature type="transmembrane region" description="Helical" evidence="1">
    <location>
        <begin position="29"/>
        <end position="51"/>
    </location>
</feature>
<gene>
    <name evidence="2" type="ordered locus">REQ_10820</name>
</gene>
<keyword evidence="1" id="KW-0812">Transmembrane</keyword>
<organism evidence="2">
    <name type="scientific">Rhodococcus hoagii (strain 103S)</name>
    <name type="common">Rhodococcus equi</name>
    <dbReference type="NCBI Taxonomy" id="685727"/>
    <lineage>
        <taxon>Bacteria</taxon>
        <taxon>Bacillati</taxon>
        <taxon>Actinomycetota</taxon>
        <taxon>Actinomycetes</taxon>
        <taxon>Mycobacteriales</taxon>
        <taxon>Nocardiaceae</taxon>
        <taxon>Prescottella</taxon>
    </lineage>
</organism>
<dbReference type="KEGG" id="req:REQ_10820"/>
<dbReference type="Proteomes" id="UP001154400">
    <property type="component" value="Chromosome"/>
</dbReference>
<evidence type="ECO:0000256" key="1">
    <source>
        <dbReference type="SAM" id="Phobius"/>
    </source>
</evidence>
<evidence type="ECO:0000313" key="3">
    <source>
        <dbReference type="Proteomes" id="UP000006892"/>
    </source>
</evidence>
<protein>
    <submittedName>
        <fullName evidence="2">Membrane protein</fullName>
    </submittedName>
</protein>
<keyword evidence="1" id="KW-0472">Membrane</keyword>
<evidence type="ECO:0000313" key="2">
    <source>
        <dbReference type="EMBL" id="CBH47182.1"/>
    </source>
</evidence>